<dbReference type="GO" id="GO:0019905">
    <property type="term" value="F:syntaxin binding"/>
    <property type="evidence" value="ECO:0007669"/>
    <property type="project" value="TreeGrafter"/>
</dbReference>
<gene>
    <name evidence="4" type="ORF">FOA43_001234</name>
</gene>
<protein>
    <recommendedName>
        <fullName evidence="3">t-SNARE coiled-coil homology domain-containing protein</fullName>
    </recommendedName>
</protein>
<dbReference type="GeneID" id="62194635"/>
<dbReference type="EMBL" id="CP064812">
    <property type="protein sequence ID" value="QPG73919.1"/>
    <property type="molecule type" value="Genomic_DNA"/>
</dbReference>
<feature type="compositionally biased region" description="Low complexity" evidence="2">
    <location>
        <begin position="112"/>
        <end position="134"/>
    </location>
</feature>
<dbReference type="GO" id="GO:0005886">
    <property type="term" value="C:plasma membrane"/>
    <property type="evidence" value="ECO:0007669"/>
    <property type="project" value="TreeGrafter"/>
</dbReference>
<dbReference type="GO" id="GO:0005484">
    <property type="term" value="F:SNAP receptor activity"/>
    <property type="evidence" value="ECO:0007669"/>
    <property type="project" value="TreeGrafter"/>
</dbReference>
<feature type="compositionally biased region" description="Basic and acidic residues" evidence="2">
    <location>
        <begin position="51"/>
        <end position="77"/>
    </location>
</feature>
<dbReference type="PANTHER" id="PTHR19305:SF9">
    <property type="entry name" value="SYNAPTOSOMAL-ASSOCIATED PROTEIN 29"/>
    <property type="match status" value="1"/>
</dbReference>
<evidence type="ECO:0000259" key="3">
    <source>
        <dbReference type="PROSITE" id="PS50192"/>
    </source>
</evidence>
<feature type="compositionally biased region" description="Polar residues" evidence="2">
    <location>
        <begin position="84"/>
        <end position="110"/>
    </location>
</feature>
<dbReference type="GO" id="GO:0006887">
    <property type="term" value="P:exocytosis"/>
    <property type="evidence" value="ECO:0007669"/>
    <property type="project" value="TreeGrafter"/>
</dbReference>
<dbReference type="Proteomes" id="UP000662931">
    <property type="component" value="Chromosome 1"/>
</dbReference>
<sequence length="474" mass="54153">MGLKKLFRPPKDMTREQEQEYLQNNGVMIKNESNYHRRKFKFGEFAKFTKEKAQDIEPLKPRDRSRDAREQAARDDGYGGGTYSAPSTSYRQRNTYTDGHATQSAPTSKENGYGTSSSGSGSGSYQPVSQSSYGLYAEGKSGQTYDPYAQQNQHKDSNSGVDAAGVVGGVTSLQVQKQAEQQQQEQHYDPYAQEAETQTIETDFNRYPNAGQGQGQDQYYNPALEPQQEQEEEQEVDLEEEEVNRIMRQTKDVREATVKSSGNILRNLKEADDSATNTMGTLGAQHEKMYEMEKNMNLMDTQQRFLQDHVKELEHYNRGLFHIKAGNPFTRKSRKKAAEKRFLMDRQADRQRESQLNGKLYSSQQAIIGQMKDDDGRDAEVVDSDLKTREDYQRRVQAASKYLTEEHDEEDEKMEVEFGRNMDEAQKMAKNLHSKANVIAQEISSQNKGLQEISEKVNRVDDKMVVTTNRIRGI</sequence>
<dbReference type="SUPFAM" id="SSF58038">
    <property type="entry name" value="SNARE fusion complex"/>
    <property type="match status" value="2"/>
</dbReference>
<dbReference type="CDD" id="cd15886">
    <property type="entry name" value="SNARE_SEC9N"/>
    <property type="match status" value="1"/>
</dbReference>
<dbReference type="Gene3D" id="1.20.5.110">
    <property type="match status" value="2"/>
</dbReference>
<feature type="compositionally biased region" description="Polar residues" evidence="2">
    <location>
        <begin position="141"/>
        <end position="152"/>
    </location>
</feature>
<dbReference type="KEGG" id="bnn:FOA43_001234"/>
<accession>A0A875S258</accession>
<reference evidence="4" key="1">
    <citation type="submission" date="2020-10" db="EMBL/GenBank/DDBJ databases">
        <authorList>
            <person name="Roach M.J.R."/>
        </authorList>
    </citation>
    <scope>NUCLEOTIDE SEQUENCE</scope>
    <source>
        <strain evidence="4">CBS 1945</strain>
    </source>
</reference>
<keyword evidence="5" id="KW-1185">Reference proteome</keyword>
<dbReference type="GO" id="GO:0006906">
    <property type="term" value="P:vesicle fusion"/>
    <property type="evidence" value="ECO:0007669"/>
    <property type="project" value="TreeGrafter"/>
</dbReference>
<feature type="domain" description="T-SNARE coiled-coil homology" evidence="3">
    <location>
        <begin position="412"/>
        <end position="474"/>
    </location>
</feature>
<name>A0A875S258_EENNA</name>
<proteinExistence type="inferred from homology"/>
<dbReference type="RefSeq" id="XP_038777484.1">
    <property type="nucleotide sequence ID" value="XM_038921556.1"/>
</dbReference>
<comment type="similarity">
    <text evidence="1">Belongs to the SNAP-25 family.</text>
</comment>
<dbReference type="PANTHER" id="PTHR19305">
    <property type="entry name" value="SYNAPTOSOMAL ASSOCIATED PROTEIN"/>
    <property type="match status" value="1"/>
</dbReference>
<feature type="region of interest" description="Disordered" evidence="2">
    <location>
        <begin position="51"/>
        <end position="165"/>
    </location>
</feature>
<evidence type="ECO:0000313" key="4">
    <source>
        <dbReference type="EMBL" id="QPG73919.1"/>
    </source>
</evidence>
<organism evidence="4 5">
    <name type="scientific">Eeniella nana</name>
    <name type="common">Yeast</name>
    <name type="synonym">Brettanomyces nanus</name>
    <dbReference type="NCBI Taxonomy" id="13502"/>
    <lineage>
        <taxon>Eukaryota</taxon>
        <taxon>Fungi</taxon>
        <taxon>Dikarya</taxon>
        <taxon>Ascomycota</taxon>
        <taxon>Saccharomycotina</taxon>
        <taxon>Pichiomycetes</taxon>
        <taxon>Pichiales</taxon>
        <taxon>Pichiaceae</taxon>
        <taxon>Brettanomyces</taxon>
    </lineage>
</organism>
<evidence type="ECO:0000256" key="2">
    <source>
        <dbReference type="SAM" id="MobiDB-lite"/>
    </source>
</evidence>
<dbReference type="OrthoDB" id="18679at2759"/>
<dbReference type="InterPro" id="IPR000727">
    <property type="entry name" value="T_SNARE_dom"/>
</dbReference>
<evidence type="ECO:0000256" key="1">
    <source>
        <dbReference type="ARBA" id="ARBA00009480"/>
    </source>
</evidence>
<dbReference type="PROSITE" id="PS50192">
    <property type="entry name" value="T_SNARE"/>
    <property type="match status" value="1"/>
</dbReference>
<dbReference type="GO" id="GO:0031201">
    <property type="term" value="C:SNARE complex"/>
    <property type="evidence" value="ECO:0007669"/>
    <property type="project" value="TreeGrafter"/>
</dbReference>
<evidence type="ECO:0000313" key="5">
    <source>
        <dbReference type="Proteomes" id="UP000662931"/>
    </source>
</evidence>
<dbReference type="AlphaFoldDB" id="A0A875S258"/>